<evidence type="ECO:0000259" key="2">
    <source>
        <dbReference type="Pfam" id="PF26571"/>
    </source>
</evidence>
<dbReference type="AlphaFoldDB" id="A0A5C7XQN0"/>
<dbReference type="InterPro" id="IPR058593">
    <property type="entry name" value="ARB_07466-like_C"/>
</dbReference>
<dbReference type="Pfam" id="PF26571">
    <property type="entry name" value="VldE"/>
    <property type="match status" value="1"/>
</dbReference>
<gene>
    <name evidence="3" type="ORF">E6Q54_20075</name>
</gene>
<evidence type="ECO:0000313" key="4">
    <source>
        <dbReference type="Proteomes" id="UP000321797"/>
    </source>
</evidence>
<dbReference type="EMBL" id="SSGD01000143">
    <property type="protein sequence ID" value="TXI51710.1"/>
    <property type="molecule type" value="Genomic_DNA"/>
</dbReference>
<name>A0A5C7XQN0_9MYCO</name>
<feature type="domain" description="ARB-07466-like C-terminal" evidence="2">
    <location>
        <begin position="466"/>
        <end position="547"/>
    </location>
</feature>
<feature type="region of interest" description="Disordered" evidence="1">
    <location>
        <begin position="450"/>
        <end position="470"/>
    </location>
</feature>
<evidence type="ECO:0000256" key="1">
    <source>
        <dbReference type="SAM" id="MobiDB-lite"/>
    </source>
</evidence>
<comment type="caution">
    <text evidence="3">The sequence shown here is derived from an EMBL/GenBank/DDBJ whole genome shotgun (WGS) entry which is preliminary data.</text>
</comment>
<sequence length="922" mass="94899">MAVKLASAYIELTVKKAGDAMKEITADITGLEKTAQKAGKAAGKALDQGVRDGAKAAGKSVIDEITSAAEQAGADAGKTAGEALDKELTKGAKSAGKSVGEEITNAAKKAGEEAGKVKVEPQVVPKVNTQPARTSIGKELGGAILDGVRAGAEQAGYSLEEVLDAAATKAAKVVGGVLDSAIDKLPFGDAIRDIVGQVWDITEGMDAFNDRLTKLKNDDSLGPLKNSLKDVGDRLSAFDKGGGTGLENALGRIGGKVGDIVNVVSNLQTLLGILNDPATEQALNKIPGVGVLDNIINKWPSQAGGWIRDHLPGLPNMSQWDGMQNLYPTPQAPPAQNFYKDWYPPAKANGGIAGVDSKGKLYGPGTGTSDSILGIGMDGMPTALVSRGEGVVKDQAMRSGGSSLVAALNAGWTPSADFLHSMFPGLPRNDQGSEQDPMSRRWMEALQSGRIGPNGELNPGSAAGSESGLQTNTIRGRRIISALFPEIGDIGGQRQDSLKWHPSGLALDVMIPGYDTKGGKALGDQINAFIQGNATALGSDYTMWQQKDHYNHIHSNFAESGMPGKDQQYMLPPELLAQLQTAQAANSVGVGESLGLTDPGRTQGYIPAGAGGGGQAGTSFMSGVLNMGAQAINGLIDQAASAAATAVSAGVTVGSFGAGAAAGPAAGQAAGKAIGMVTQVAKRGVQWGFQLGGIGLDSLVESLSPFGVSRLFQTDPTQFMPQLPGQAAPVTSGEKAHEGNGAAPGPVQPGQLPGQQPVGAPAQQAQAQGIVSAPTPIAPKPTVGPAFVPTPKAAPVLGPYMPTLSLPVPTPPKPTQQQPQSDLAYLLGPGTTGTFDVGGMLQPGGIAINKTRRPEPILSTNQWGDLAEIASRDMPELDPRAAGASNDYSVHIDSVTVKDVEEMQRTIDSRQRLQMMRYAGRP</sequence>
<accession>A0A5C7XQN0</accession>
<dbReference type="RefSeq" id="WP_276762887.1">
    <property type="nucleotide sequence ID" value="NZ_SSGD01000143.1"/>
</dbReference>
<protein>
    <recommendedName>
        <fullName evidence="2">ARB-07466-like C-terminal domain-containing protein</fullName>
    </recommendedName>
</protein>
<proteinExistence type="predicted"/>
<organism evidence="3 4">
    <name type="scientific">Mycolicibacter arupensis</name>
    <dbReference type="NCBI Taxonomy" id="342002"/>
    <lineage>
        <taxon>Bacteria</taxon>
        <taxon>Bacillati</taxon>
        <taxon>Actinomycetota</taxon>
        <taxon>Actinomycetes</taxon>
        <taxon>Mycobacteriales</taxon>
        <taxon>Mycobacteriaceae</taxon>
        <taxon>Mycolicibacter</taxon>
    </lineage>
</organism>
<feature type="region of interest" description="Disordered" evidence="1">
    <location>
        <begin position="721"/>
        <end position="759"/>
    </location>
</feature>
<dbReference type="Proteomes" id="UP000321797">
    <property type="component" value="Unassembled WGS sequence"/>
</dbReference>
<evidence type="ECO:0000313" key="3">
    <source>
        <dbReference type="EMBL" id="TXI51710.1"/>
    </source>
</evidence>
<feature type="compositionally biased region" description="Low complexity" evidence="1">
    <location>
        <begin position="741"/>
        <end position="759"/>
    </location>
</feature>
<reference evidence="3 4" key="1">
    <citation type="submission" date="2018-09" db="EMBL/GenBank/DDBJ databases">
        <title>Metagenome Assembled Genomes from an Advanced Water Purification Facility.</title>
        <authorList>
            <person name="Stamps B.W."/>
            <person name="Spear J.R."/>
        </authorList>
    </citation>
    <scope>NUCLEOTIDE SEQUENCE [LARGE SCALE GENOMIC DNA]</scope>
    <source>
        <strain evidence="3">Bin_29_2</strain>
    </source>
</reference>